<proteinExistence type="predicted"/>
<keyword evidence="2" id="KW-1185">Reference proteome</keyword>
<dbReference type="RefSeq" id="WP_397089827.1">
    <property type="nucleotide sequence ID" value="NZ_JBITGY010000013.1"/>
</dbReference>
<accession>A0ABW7Z7A8</accession>
<protein>
    <submittedName>
        <fullName evidence="1">Uncharacterized protein</fullName>
    </submittedName>
</protein>
<dbReference type="EMBL" id="JBITGY010000013">
    <property type="protein sequence ID" value="MFI6504069.1"/>
    <property type="molecule type" value="Genomic_DNA"/>
</dbReference>
<name>A0ABW7Z7A8_9ACTN</name>
<comment type="caution">
    <text evidence="1">The sequence shown here is derived from an EMBL/GenBank/DDBJ whole genome shotgun (WGS) entry which is preliminary data.</text>
</comment>
<evidence type="ECO:0000313" key="1">
    <source>
        <dbReference type="EMBL" id="MFI6504069.1"/>
    </source>
</evidence>
<sequence length="109" mass="12480">MITKPVLRLMLSTRLPDQVWRRYGRLWLDSPHKNYVLTHRGELAELIGGRDSHVVRLGLLDRRSLAQVIADPAQLRRHFETLISTAMTESFLRNRVSSEEGSDVPFTAG</sequence>
<evidence type="ECO:0000313" key="2">
    <source>
        <dbReference type="Proteomes" id="UP001612741"/>
    </source>
</evidence>
<dbReference type="Proteomes" id="UP001612741">
    <property type="component" value="Unassembled WGS sequence"/>
</dbReference>
<organism evidence="1 2">
    <name type="scientific">Nonomuraea typhae</name>
    <dbReference type="NCBI Taxonomy" id="2603600"/>
    <lineage>
        <taxon>Bacteria</taxon>
        <taxon>Bacillati</taxon>
        <taxon>Actinomycetota</taxon>
        <taxon>Actinomycetes</taxon>
        <taxon>Streptosporangiales</taxon>
        <taxon>Streptosporangiaceae</taxon>
        <taxon>Nonomuraea</taxon>
    </lineage>
</organism>
<gene>
    <name evidence="1" type="ORF">ACIBG2_42255</name>
</gene>
<reference evidence="1 2" key="1">
    <citation type="submission" date="2024-10" db="EMBL/GenBank/DDBJ databases">
        <title>The Natural Products Discovery Center: Release of the First 8490 Sequenced Strains for Exploring Actinobacteria Biosynthetic Diversity.</title>
        <authorList>
            <person name="Kalkreuter E."/>
            <person name="Kautsar S.A."/>
            <person name="Yang D."/>
            <person name="Bader C.D."/>
            <person name="Teijaro C.N."/>
            <person name="Fluegel L."/>
            <person name="Davis C.M."/>
            <person name="Simpson J.R."/>
            <person name="Lauterbach L."/>
            <person name="Steele A.D."/>
            <person name="Gui C."/>
            <person name="Meng S."/>
            <person name="Li G."/>
            <person name="Viehrig K."/>
            <person name="Ye F."/>
            <person name="Su P."/>
            <person name="Kiefer A.F."/>
            <person name="Nichols A."/>
            <person name="Cepeda A.J."/>
            <person name="Yan W."/>
            <person name="Fan B."/>
            <person name="Jiang Y."/>
            <person name="Adhikari A."/>
            <person name="Zheng C.-J."/>
            <person name="Schuster L."/>
            <person name="Cowan T.M."/>
            <person name="Smanski M.J."/>
            <person name="Chevrette M.G."/>
            <person name="De Carvalho L.P.S."/>
            <person name="Shen B."/>
        </authorList>
    </citation>
    <scope>NUCLEOTIDE SEQUENCE [LARGE SCALE GENOMIC DNA]</scope>
    <source>
        <strain evidence="1 2">NPDC050545</strain>
    </source>
</reference>